<evidence type="ECO:0000313" key="2">
    <source>
        <dbReference type="EMBL" id="OAJ63342.1"/>
    </source>
</evidence>
<dbReference type="EMBL" id="LXJZ01000140">
    <property type="protein sequence ID" value="OAJ59429.1"/>
    <property type="molecule type" value="Genomic_DNA"/>
</dbReference>
<dbReference type="AlphaFoldDB" id="A0A1A9NC88"/>
<evidence type="ECO:0000313" key="1">
    <source>
        <dbReference type="EMBL" id="OAJ59429.1"/>
    </source>
</evidence>
<dbReference type="Proteomes" id="UP000078116">
    <property type="component" value="Unassembled WGS sequence"/>
</dbReference>
<accession>A0A1A9NC88</accession>
<evidence type="ECO:0000313" key="4">
    <source>
        <dbReference type="Proteomes" id="UP000078116"/>
    </source>
</evidence>
<comment type="caution">
    <text evidence="2">The sequence shown here is derived from an EMBL/GenBank/DDBJ whole genome shotgun (WGS) entry which is preliminary data.</text>
</comment>
<name>A0A1A9NC88_9BURK</name>
<proteinExistence type="predicted"/>
<dbReference type="EMBL" id="LXKA01000132">
    <property type="protein sequence ID" value="OAJ63342.1"/>
    <property type="molecule type" value="Genomic_DNA"/>
</dbReference>
<dbReference type="RefSeq" id="WP_064267710.1">
    <property type="nucleotide sequence ID" value="NZ_LXJZ01000140.1"/>
</dbReference>
<gene>
    <name evidence="1" type="ORF">A6V36_27700</name>
    <name evidence="2" type="ORF">A6V37_20850</name>
</gene>
<dbReference type="OrthoDB" id="9008810at2"/>
<protein>
    <submittedName>
        <fullName evidence="2">Uncharacterized protein</fullName>
    </submittedName>
</protein>
<sequence>MTRLLDFDLLARTELLTYLVVSQLVMRQRTGRWLKVEHLVECTHLWLRLNGHQADWLQRTTLACRAQSLAEKIARSSQRKYDARTVVPMFFGSLRLDLRSSAVVEIFVICAANLPGQLDFPNRPGAT</sequence>
<keyword evidence="3" id="KW-1185">Reference proteome</keyword>
<evidence type="ECO:0000313" key="3">
    <source>
        <dbReference type="Proteomes" id="UP000077961"/>
    </source>
</evidence>
<organism evidence="2 4">
    <name type="scientific">Paraburkholderia ginsengiterrae</name>
    <dbReference type="NCBI Taxonomy" id="1462993"/>
    <lineage>
        <taxon>Bacteria</taxon>
        <taxon>Pseudomonadati</taxon>
        <taxon>Pseudomonadota</taxon>
        <taxon>Betaproteobacteria</taxon>
        <taxon>Burkholderiales</taxon>
        <taxon>Burkholderiaceae</taxon>
        <taxon>Paraburkholderia</taxon>
    </lineage>
</organism>
<reference evidence="3 4" key="1">
    <citation type="submission" date="2016-04" db="EMBL/GenBank/DDBJ databases">
        <title>Reclassification of Paraburkholderia panaciterrae (Farh et al. 2015) Dobritsa &amp; Samadpour 2016 as a later homotypic synonym of Paraburkholderia ginsengiterrae (Farh et al. 2015) Dobritsa &amp; Samadpour 2016.</title>
        <authorList>
            <person name="Dobritsa A.P."/>
            <person name="Kutumbaka K."/>
            <person name="Samadpour M."/>
        </authorList>
    </citation>
    <scope>NUCLEOTIDE SEQUENCE [LARGE SCALE GENOMIC DNA]</scope>
    <source>
        <strain evidence="2 4">DCY85</strain>
        <strain evidence="1 3">DCY85-1</strain>
    </source>
</reference>
<dbReference type="Proteomes" id="UP000077961">
    <property type="component" value="Unassembled WGS sequence"/>
</dbReference>